<dbReference type="OrthoDB" id="736100at2759"/>
<dbReference type="Proteomes" id="UP000541444">
    <property type="component" value="Unassembled WGS sequence"/>
</dbReference>
<accession>A0A7J7NCK5</accession>
<gene>
    <name evidence="1" type="ORF">GIB67_003188</name>
</gene>
<organism evidence="1 2">
    <name type="scientific">Kingdonia uniflora</name>
    <dbReference type="NCBI Taxonomy" id="39325"/>
    <lineage>
        <taxon>Eukaryota</taxon>
        <taxon>Viridiplantae</taxon>
        <taxon>Streptophyta</taxon>
        <taxon>Embryophyta</taxon>
        <taxon>Tracheophyta</taxon>
        <taxon>Spermatophyta</taxon>
        <taxon>Magnoliopsida</taxon>
        <taxon>Ranunculales</taxon>
        <taxon>Circaeasteraceae</taxon>
        <taxon>Kingdonia</taxon>
    </lineage>
</organism>
<evidence type="ECO:0000313" key="1">
    <source>
        <dbReference type="EMBL" id="KAF6164813.1"/>
    </source>
</evidence>
<dbReference type="AlphaFoldDB" id="A0A7J7NCK5"/>
<name>A0A7J7NCK5_9MAGN</name>
<keyword evidence="2" id="KW-1185">Reference proteome</keyword>
<dbReference type="EMBL" id="JACGCM010000890">
    <property type="protein sequence ID" value="KAF6164813.1"/>
    <property type="molecule type" value="Genomic_DNA"/>
</dbReference>
<protein>
    <submittedName>
        <fullName evidence="1">Uncharacterized protein</fullName>
    </submittedName>
</protein>
<sequence>MESFSYVQYQLTCRQPALQAFTTVLASTVRSNFGSEDNNCQNSKRSGGFGRRSVCRHRMGWNIGQGRGIHADVHKEIAKKGFKHHTKVWAIVNSLKNQDIKVILDDNDSSTSDR</sequence>
<reference evidence="1 2" key="1">
    <citation type="journal article" date="2020" name="IScience">
        <title>Genome Sequencing of the Endangered Kingdonia uniflora (Circaeasteraceae, Ranunculales) Reveals Potential Mechanisms of Evolutionary Specialization.</title>
        <authorList>
            <person name="Sun Y."/>
            <person name="Deng T."/>
            <person name="Zhang A."/>
            <person name="Moore M.J."/>
            <person name="Landis J.B."/>
            <person name="Lin N."/>
            <person name="Zhang H."/>
            <person name="Zhang X."/>
            <person name="Huang J."/>
            <person name="Zhang X."/>
            <person name="Sun H."/>
            <person name="Wang H."/>
        </authorList>
    </citation>
    <scope>NUCLEOTIDE SEQUENCE [LARGE SCALE GENOMIC DNA]</scope>
    <source>
        <strain evidence="1">TB1705</strain>
        <tissue evidence="1">Leaf</tissue>
    </source>
</reference>
<proteinExistence type="predicted"/>
<evidence type="ECO:0000313" key="2">
    <source>
        <dbReference type="Proteomes" id="UP000541444"/>
    </source>
</evidence>
<comment type="caution">
    <text evidence="1">The sequence shown here is derived from an EMBL/GenBank/DDBJ whole genome shotgun (WGS) entry which is preliminary data.</text>
</comment>